<dbReference type="RefSeq" id="WP_158629726.1">
    <property type="nucleotide sequence ID" value="NZ_CP034413.3"/>
</dbReference>
<organism evidence="1 2">
    <name type="scientific">Dysosmobacter welbionis</name>
    <dbReference type="NCBI Taxonomy" id="2093857"/>
    <lineage>
        <taxon>Bacteria</taxon>
        <taxon>Bacillati</taxon>
        <taxon>Bacillota</taxon>
        <taxon>Clostridia</taxon>
        <taxon>Eubacteriales</taxon>
        <taxon>Oscillospiraceae</taxon>
        <taxon>Dysosmobacter</taxon>
    </lineage>
</organism>
<evidence type="ECO:0000313" key="2">
    <source>
        <dbReference type="Proteomes" id="UP000298642"/>
    </source>
</evidence>
<dbReference type="KEGG" id="obj:EIO64_18415"/>
<gene>
    <name evidence="1" type="ORF">EIO64_18415</name>
</gene>
<proteinExistence type="predicted"/>
<dbReference type="EMBL" id="CP034413">
    <property type="protein sequence ID" value="QQL05871.1"/>
    <property type="molecule type" value="Genomic_DNA"/>
</dbReference>
<sequence>MADLTKIHEEASSAYAILSSLTVSGDAVDAIAAIRAKLRRVVELSAPEETEKKHG</sequence>
<keyword evidence="2" id="KW-1185">Reference proteome</keyword>
<name>A0A7T7IFW7_9FIRM</name>
<reference evidence="2" key="1">
    <citation type="submission" date="2018-12" db="EMBL/GenBank/DDBJ databases">
        <title>Dusodibacter welbiota gen. nov., sp. nov., isolated from human faeces and emended description of the Oscillibacter genus.</title>
        <authorList>
            <person name="Le Roy T."/>
            <person name="Van der Smissen P."/>
            <person name="Delzenne N."/>
            <person name="Muccioli G."/>
            <person name="Collet J.F."/>
            <person name="Cani P.D."/>
        </authorList>
    </citation>
    <scope>NUCLEOTIDE SEQUENCE [LARGE SCALE GENOMIC DNA]</scope>
    <source>
        <strain evidence="2">J115</strain>
    </source>
</reference>
<dbReference type="Proteomes" id="UP000298642">
    <property type="component" value="Chromosome"/>
</dbReference>
<protein>
    <submittedName>
        <fullName evidence="1">Uncharacterized protein</fullName>
    </submittedName>
</protein>
<evidence type="ECO:0000313" key="1">
    <source>
        <dbReference type="EMBL" id="QQL05871.1"/>
    </source>
</evidence>
<accession>A0A7T7IFW7</accession>
<dbReference type="AlphaFoldDB" id="A0A7T7IFW7"/>